<reference evidence="2" key="1">
    <citation type="submission" date="2014-12" db="EMBL/GenBank/DDBJ databases">
        <title>Insight into the proteome of Arion vulgaris.</title>
        <authorList>
            <person name="Aradska J."/>
            <person name="Bulat T."/>
            <person name="Smidak R."/>
            <person name="Sarate P."/>
            <person name="Gangsoo J."/>
            <person name="Sialana F."/>
            <person name="Bilban M."/>
            <person name="Lubec G."/>
        </authorList>
    </citation>
    <scope>NUCLEOTIDE SEQUENCE</scope>
    <source>
        <tissue evidence="2">Skin</tissue>
    </source>
</reference>
<dbReference type="AlphaFoldDB" id="A0A0B7ACM2"/>
<name>A0A0B7ACM2_9EUPU</name>
<evidence type="ECO:0000256" key="1">
    <source>
        <dbReference type="SAM" id="MobiDB-lite"/>
    </source>
</evidence>
<evidence type="ECO:0000313" key="2">
    <source>
        <dbReference type="EMBL" id="CEK78468.1"/>
    </source>
</evidence>
<feature type="region of interest" description="Disordered" evidence="1">
    <location>
        <begin position="1"/>
        <end position="52"/>
    </location>
</feature>
<feature type="compositionally biased region" description="Polar residues" evidence="1">
    <location>
        <begin position="42"/>
        <end position="52"/>
    </location>
</feature>
<proteinExistence type="predicted"/>
<protein>
    <submittedName>
        <fullName evidence="2">Uncharacterized protein</fullName>
    </submittedName>
</protein>
<dbReference type="EMBL" id="HACG01031603">
    <property type="protein sequence ID" value="CEK78468.1"/>
    <property type="molecule type" value="Transcribed_RNA"/>
</dbReference>
<gene>
    <name evidence="2" type="primary">ORF110362</name>
</gene>
<feature type="compositionally biased region" description="Polar residues" evidence="1">
    <location>
        <begin position="1"/>
        <end position="13"/>
    </location>
</feature>
<feature type="compositionally biased region" description="Basic and acidic residues" evidence="1">
    <location>
        <begin position="17"/>
        <end position="27"/>
    </location>
</feature>
<organism evidence="2">
    <name type="scientific">Arion vulgaris</name>
    <dbReference type="NCBI Taxonomy" id="1028688"/>
    <lineage>
        <taxon>Eukaryota</taxon>
        <taxon>Metazoa</taxon>
        <taxon>Spiralia</taxon>
        <taxon>Lophotrochozoa</taxon>
        <taxon>Mollusca</taxon>
        <taxon>Gastropoda</taxon>
        <taxon>Heterobranchia</taxon>
        <taxon>Euthyneura</taxon>
        <taxon>Panpulmonata</taxon>
        <taxon>Eupulmonata</taxon>
        <taxon>Stylommatophora</taxon>
        <taxon>Helicina</taxon>
        <taxon>Arionoidea</taxon>
        <taxon>Arionidae</taxon>
        <taxon>Arion</taxon>
    </lineage>
</organism>
<accession>A0A0B7ACM2</accession>
<sequence>MCQAFKSSRSLTYGDQDESHEPVKGASDEGQAQTDKSERYQAVQNITKCDAN</sequence>